<accession>A0A200R9C2</accession>
<dbReference type="STRING" id="56857.A0A200R9C2"/>
<reference evidence="1 2" key="1">
    <citation type="journal article" date="2017" name="Mol. Plant">
        <title>The Genome of Medicinal Plant Macleaya cordata Provides New Insights into Benzylisoquinoline Alkaloids Metabolism.</title>
        <authorList>
            <person name="Liu X."/>
            <person name="Liu Y."/>
            <person name="Huang P."/>
            <person name="Ma Y."/>
            <person name="Qing Z."/>
            <person name="Tang Q."/>
            <person name="Cao H."/>
            <person name="Cheng P."/>
            <person name="Zheng Y."/>
            <person name="Yuan Z."/>
            <person name="Zhou Y."/>
            <person name="Liu J."/>
            <person name="Tang Z."/>
            <person name="Zhuo Y."/>
            <person name="Zhang Y."/>
            <person name="Yu L."/>
            <person name="Huang J."/>
            <person name="Yang P."/>
            <person name="Peng Q."/>
            <person name="Zhang J."/>
            <person name="Jiang W."/>
            <person name="Zhang Z."/>
            <person name="Lin K."/>
            <person name="Ro D.K."/>
            <person name="Chen X."/>
            <person name="Xiong X."/>
            <person name="Shang Y."/>
            <person name="Huang S."/>
            <person name="Zeng J."/>
        </authorList>
    </citation>
    <scope>NUCLEOTIDE SEQUENCE [LARGE SCALE GENOMIC DNA]</scope>
    <source>
        <strain evidence="2">cv. BLH2017</strain>
        <tissue evidence="1">Root</tissue>
    </source>
</reference>
<evidence type="ECO:0000313" key="2">
    <source>
        <dbReference type="Proteomes" id="UP000195402"/>
    </source>
</evidence>
<organism evidence="1 2">
    <name type="scientific">Macleaya cordata</name>
    <name type="common">Five-seeded plume-poppy</name>
    <name type="synonym">Bocconia cordata</name>
    <dbReference type="NCBI Taxonomy" id="56857"/>
    <lineage>
        <taxon>Eukaryota</taxon>
        <taxon>Viridiplantae</taxon>
        <taxon>Streptophyta</taxon>
        <taxon>Embryophyta</taxon>
        <taxon>Tracheophyta</taxon>
        <taxon>Spermatophyta</taxon>
        <taxon>Magnoliopsida</taxon>
        <taxon>Ranunculales</taxon>
        <taxon>Papaveraceae</taxon>
        <taxon>Papaveroideae</taxon>
        <taxon>Macleaya</taxon>
    </lineage>
</organism>
<dbReference type="Proteomes" id="UP000195402">
    <property type="component" value="Unassembled WGS sequence"/>
</dbReference>
<dbReference type="EMBL" id="MVGT01000213">
    <property type="protein sequence ID" value="OVA19337.1"/>
    <property type="molecule type" value="Genomic_DNA"/>
</dbReference>
<dbReference type="Pfam" id="PF09366">
    <property type="entry name" value="DUF1997"/>
    <property type="match status" value="1"/>
</dbReference>
<dbReference type="InterPro" id="IPR018971">
    <property type="entry name" value="DUF1997"/>
</dbReference>
<dbReference type="PANTHER" id="PTHR34131">
    <property type="entry name" value="(RAP ANNOTATION RELEASE2) GALACTOSE-BINDING LIKE DOMAIN CONTAINING PROTEIN"/>
    <property type="match status" value="1"/>
</dbReference>
<comment type="caution">
    <text evidence="1">The sequence shown here is derived from an EMBL/GenBank/DDBJ whole genome shotgun (WGS) entry which is preliminary data.</text>
</comment>
<sequence length="294" mass="32853">MISCRVVEQRGVVLSFSNSIIPNFHHYSSSSSSSHSSTNPFIFIKRRSVVDLRRKIAAAAAAYQVTSPPPATLLSTCHIPTTTYNASPNNKIRRRRAIVIRVSNSESASRSNAKIANLSARRKETFKLPNFDDGCGRMYPISEFLTHPSAVEAVLNTNAFQSFQQLDSNTYRCTLPAIKLLKFEVSPVLDLQVTLTSEDCIVEMLSCKFEGSEAVKRHNDRFSASMRNRITWNANASEPCLDVDVKLDISLELSSVSKEFKYHPPLFTDLHTAIYFATDISCRNTWKSVSSSKS</sequence>
<dbReference type="PANTHER" id="PTHR34131:SF2">
    <property type="entry name" value="FAMILY PROTEIN, PUTATIVE (DUF1997)-RELATED"/>
    <property type="match status" value="1"/>
</dbReference>
<evidence type="ECO:0000313" key="1">
    <source>
        <dbReference type="EMBL" id="OVA19337.1"/>
    </source>
</evidence>
<keyword evidence="2" id="KW-1185">Reference proteome</keyword>
<protein>
    <submittedName>
        <fullName evidence="1">Uncharacterized protein</fullName>
    </submittedName>
</protein>
<dbReference type="InParanoid" id="A0A200R9C2"/>
<name>A0A200R9C2_MACCD</name>
<gene>
    <name evidence="1" type="ORF">BVC80_521g150</name>
</gene>
<dbReference type="OrthoDB" id="1933789at2759"/>
<dbReference type="FunCoup" id="A0A200R9C2">
    <property type="interactions" value="593"/>
</dbReference>
<dbReference type="AlphaFoldDB" id="A0A200R9C2"/>
<proteinExistence type="predicted"/>